<keyword evidence="2" id="KW-1185">Reference proteome</keyword>
<dbReference type="EMBL" id="CM044708">
    <property type="protein sequence ID" value="KAI5651050.1"/>
    <property type="molecule type" value="Genomic_DNA"/>
</dbReference>
<accession>A0ACB9ZTZ5</accession>
<gene>
    <name evidence="1" type="ORF">M9H77_37055</name>
</gene>
<evidence type="ECO:0000313" key="2">
    <source>
        <dbReference type="Proteomes" id="UP001060085"/>
    </source>
</evidence>
<dbReference type="Proteomes" id="UP001060085">
    <property type="component" value="Linkage Group LG08"/>
</dbReference>
<protein>
    <submittedName>
        <fullName evidence="1">Uncharacterized protein</fullName>
    </submittedName>
</protein>
<name>A0ACB9ZTZ5_CATRO</name>
<proteinExistence type="predicted"/>
<evidence type="ECO:0000313" key="1">
    <source>
        <dbReference type="EMBL" id="KAI5651050.1"/>
    </source>
</evidence>
<sequence>MATSLHISGVQAFHSTFSKTSFSFQPLGTQQRLDFAVPLVSVPALRATLKVPSESRDLRISCQGGNANILELCETENQGFEELANQLTCVMKFGGSSVASAERMREVADLICSFPEERPVIVLSAMGKTTNNLLLAGEKAVSCGVSNVFDLKELDFVRSLHLRTVDELGVDGGLISKHLDELEQLLKGIAMMKEMTPRTKDYLVSFGECMSTRIFAAYLNKIGVKARQYDAFDIGFITTDDFTNADILEATYPALAKRLYDDWNSDPAIPIVTGFLGKGWRTCAVTTLGRGGSDLTATTIGKALGLREIQVWKDVDGVLTCDPNIHQHATPVPYLTFDEAAELAYFGAQVLHPQSMRPAREADIPVRVKNSYNPKAPGTVITRSRDMSKAVLTSIVLKRNVTMLDIVSTRMLGQYGFLAKVFSTFEDLGISVDVVATSEVSISLTLDPSKLWSRELIQQASIGYKDVCHCLDA</sequence>
<organism evidence="1 2">
    <name type="scientific">Catharanthus roseus</name>
    <name type="common">Madagascar periwinkle</name>
    <name type="synonym">Vinca rosea</name>
    <dbReference type="NCBI Taxonomy" id="4058"/>
    <lineage>
        <taxon>Eukaryota</taxon>
        <taxon>Viridiplantae</taxon>
        <taxon>Streptophyta</taxon>
        <taxon>Embryophyta</taxon>
        <taxon>Tracheophyta</taxon>
        <taxon>Spermatophyta</taxon>
        <taxon>Magnoliopsida</taxon>
        <taxon>eudicotyledons</taxon>
        <taxon>Gunneridae</taxon>
        <taxon>Pentapetalae</taxon>
        <taxon>asterids</taxon>
        <taxon>lamiids</taxon>
        <taxon>Gentianales</taxon>
        <taxon>Apocynaceae</taxon>
        <taxon>Rauvolfioideae</taxon>
        <taxon>Vinceae</taxon>
        <taxon>Catharanthinae</taxon>
        <taxon>Catharanthus</taxon>
    </lineage>
</organism>
<reference evidence="2" key="1">
    <citation type="journal article" date="2023" name="Nat. Plants">
        <title>Single-cell RNA sequencing provides a high-resolution roadmap for understanding the multicellular compartmentation of specialized metabolism.</title>
        <authorList>
            <person name="Sun S."/>
            <person name="Shen X."/>
            <person name="Li Y."/>
            <person name="Li Y."/>
            <person name="Wang S."/>
            <person name="Li R."/>
            <person name="Zhang H."/>
            <person name="Shen G."/>
            <person name="Guo B."/>
            <person name="Wei J."/>
            <person name="Xu J."/>
            <person name="St-Pierre B."/>
            <person name="Chen S."/>
            <person name="Sun C."/>
        </authorList>
    </citation>
    <scope>NUCLEOTIDE SEQUENCE [LARGE SCALE GENOMIC DNA]</scope>
</reference>
<comment type="caution">
    <text evidence="1">The sequence shown here is derived from an EMBL/GenBank/DDBJ whole genome shotgun (WGS) entry which is preliminary data.</text>
</comment>